<feature type="domain" description="Acyltransferase 3" evidence="2">
    <location>
        <begin position="10"/>
        <end position="319"/>
    </location>
</feature>
<dbReference type="GO" id="GO:0016747">
    <property type="term" value="F:acyltransferase activity, transferring groups other than amino-acyl groups"/>
    <property type="evidence" value="ECO:0007669"/>
    <property type="project" value="InterPro"/>
</dbReference>
<reference evidence="4" key="1">
    <citation type="journal article" date="2014" name="Soil Biol. Biochem.">
        <title>Structure and function of bacterial communities in ageing soils: Insights from the Mendocino ecological staircase.</title>
        <authorList>
            <person name="Uroz S."/>
            <person name="Tech J.J."/>
            <person name="Sawaya N.A."/>
            <person name="Frey-Klett P."/>
            <person name="Leveau J.H.J."/>
        </authorList>
    </citation>
    <scope>NUCLEOTIDE SEQUENCE [LARGE SCALE GENOMIC DNA]</scope>
    <source>
        <strain evidence="4">Cal35</strain>
    </source>
</reference>
<feature type="transmembrane region" description="Helical" evidence="1">
    <location>
        <begin position="44"/>
        <end position="62"/>
    </location>
</feature>
<feature type="transmembrane region" description="Helical" evidence="1">
    <location>
        <begin position="125"/>
        <end position="146"/>
    </location>
</feature>
<dbReference type="GO" id="GO:0000271">
    <property type="term" value="P:polysaccharide biosynthetic process"/>
    <property type="evidence" value="ECO:0007669"/>
    <property type="project" value="TreeGrafter"/>
</dbReference>
<dbReference type="STRING" id="279058.LT85_2939"/>
<accession>A0A0A1FGR9</accession>
<feature type="transmembrane region" description="Helical" evidence="1">
    <location>
        <begin position="184"/>
        <end position="200"/>
    </location>
</feature>
<feature type="transmembrane region" description="Helical" evidence="1">
    <location>
        <begin position="239"/>
        <end position="259"/>
    </location>
</feature>
<proteinExistence type="predicted"/>
<feature type="transmembrane region" description="Helical" evidence="1">
    <location>
        <begin position="153"/>
        <end position="172"/>
    </location>
</feature>
<evidence type="ECO:0000313" key="3">
    <source>
        <dbReference type="EMBL" id="AIY42097.1"/>
    </source>
</evidence>
<feature type="transmembrane region" description="Helical" evidence="1">
    <location>
        <begin position="12"/>
        <end position="32"/>
    </location>
</feature>
<dbReference type="InterPro" id="IPR050879">
    <property type="entry name" value="Acyltransferase_3"/>
</dbReference>
<protein>
    <submittedName>
        <fullName evidence="3">Acyltransferase</fullName>
    </submittedName>
</protein>
<organism evidence="3 4">
    <name type="scientific">Collimonas arenae</name>
    <dbReference type="NCBI Taxonomy" id="279058"/>
    <lineage>
        <taxon>Bacteria</taxon>
        <taxon>Pseudomonadati</taxon>
        <taxon>Pseudomonadota</taxon>
        <taxon>Betaproteobacteria</taxon>
        <taxon>Burkholderiales</taxon>
        <taxon>Oxalobacteraceae</taxon>
        <taxon>Collimonas</taxon>
    </lineage>
</organism>
<dbReference type="AlphaFoldDB" id="A0A0A1FGR9"/>
<dbReference type="KEGG" id="care:LT85_2939"/>
<dbReference type="PANTHER" id="PTHR23028">
    <property type="entry name" value="ACETYLTRANSFERASE"/>
    <property type="match status" value="1"/>
</dbReference>
<gene>
    <name evidence="3" type="ORF">LT85_2939</name>
</gene>
<dbReference type="HOGENOM" id="CLU_005679_2_5_4"/>
<keyword evidence="1" id="KW-0812">Transmembrane</keyword>
<keyword evidence="1" id="KW-0472">Membrane</keyword>
<feature type="transmembrane region" description="Helical" evidence="1">
    <location>
        <begin position="271"/>
        <end position="294"/>
    </location>
</feature>
<dbReference type="EMBL" id="CP009962">
    <property type="protein sequence ID" value="AIY42097.1"/>
    <property type="molecule type" value="Genomic_DNA"/>
</dbReference>
<dbReference type="Pfam" id="PF01757">
    <property type="entry name" value="Acyl_transf_3"/>
    <property type="match status" value="1"/>
</dbReference>
<keyword evidence="1" id="KW-1133">Transmembrane helix</keyword>
<evidence type="ECO:0000259" key="2">
    <source>
        <dbReference type="Pfam" id="PF01757"/>
    </source>
</evidence>
<dbReference type="Proteomes" id="UP000030302">
    <property type="component" value="Chromosome"/>
</dbReference>
<name>A0A0A1FGR9_9BURK</name>
<evidence type="ECO:0000256" key="1">
    <source>
        <dbReference type="SAM" id="Phobius"/>
    </source>
</evidence>
<feature type="transmembrane region" description="Helical" evidence="1">
    <location>
        <begin position="83"/>
        <end position="100"/>
    </location>
</feature>
<keyword evidence="3" id="KW-0808">Transferase</keyword>
<keyword evidence="3" id="KW-0012">Acyltransferase</keyword>
<feature type="transmembrane region" description="Helical" evidence="1">
    <location>
        <begin position="212"/>
        <end position="233"/>
    </location>
</feature>
<dbReference type="InterPro" id="IPR002656">
    <property type="entry name" value="Acyl_transf_3_dom"/>
</dbReference>
<dbReference type="PANTHER" id="PTHR23028:SF53">
    <property type="entry name" value="ACYL_TRANSF_3 DOMAIN-CONTAINING PROTEIN"/>
    <property type="match status" value="1"/>
</dbReference>
<sequence>MPAMNQTRIDAITGLRGMAALLVVYGHSVEWFSLPWENHFSGEIGVMIFFSLSGFLMAYLYLGKQFSALNVTEYAISRFSRIAPAYLVIVLLSLFIYTKIDPHFVYDISAKNILRHLLFSGNVSVFWSITPEVEFYFLFVLVWAAASRYVNRLDILGLVFLALCCMILLSYRASFPGTFIGSKLHYFLFGVIAGIIRSKIRSDRQGPKSLTVLHALLIASTVLMLGGWLSLPFASNNDFYSSIMTAIFGALLVFSLSFSSALGAVVFENKFIVLCGECSFSIYLLHMPVIYLVHKLHPEPLQLIFLLPFTVFVLLSSWLNFQLIEKPGARFIKSVGIVFKRTVIPLFALASNSRSVTTEREIR</sequence>
<dbReference type="GO" id="GO:0016020">
    <property type="term" value="C:membrane"/>
    <property type="evidence" value="ECO:0007669"/>
    <property type="project" value="TreeGrafter"/>
</dbReference>
<evidence type="ECO:0000313" key="4">
    <source>
        <dbReference type="Proteomes" id="UP000030302"/>
    </source>
</evidence>
<keyword evidence="4" id="KW-1185">Reference proteome</keyword>
<feature type="transmembrane region" description="Helical" evidence="1">
    <location>
        <begin position="300"/>
        <end position="321"/>
    </location>
</feature>